<gene>
    <name evidence="17" type="ORF">ACFOW6_01235</name>
</gene>
<keyword evidence="6 15" id="KW-0808">Transferase</keyword>
<keyword evidence="8 15" id="KW-0547">Nucleotide-binding</keyword>
<protein>
    <recommendedName>
        <fullName evidence="15">Riboflavin biosynthesis protein</fullName>
    </recommendedName>
    <domain>
        <recommendedName>
            <fullName evidence="15">Riboflavin kinase</fullName>
            <ecNumber evidence="15">2.7.1.26</ecNumber>
        </recommendedName>
        <alternativeName>
            <fullName evidence="15">Flavokinase</fullName>
        </alternativeName>
    </domain>
    <domain>
        <recommendedName>
            <fullName evidence="15">FMN adenylyltransferase</fullName>
            <ecNumber evidence="15">2.7.7.2</ecNumber>
        </recommendedName>
        <alternativeName>
            <fullName evidence="15">FAD pyrophosphorylase</fullName>
        </alternativeName>
        <alternativeName>
            <fullName evidence="15">FAD synthase</fullName>
        </alternativeName>
    </domain>
</protein>
<evidence type="ECO:0000313" key="18">
    <source>
        <dbReference type="Proteomes" id="UP001595799"/>
    </source>
</evidence>
<dbReference type="InterPro" id="IPR015865">
    <property type="entry name" value="Riboflavin_kinase_bac/euk"/>
</dbReference>
<dbReference type="Pfam" id="PF06574">
    <property type="entry name" value="FAD_syn"/>
    <property type="match status" value="1"/>
</dbReference>
<dbReference type="InterPro" id="IPR023468">
    <property type="entry name" value="Riboflavin_kinase"/>
</dbReference>
<evidence type="ECO:0000256" key="10">
    <source>
        <dbReference type="ARBA" id="ARBA00022827"/>
    </source>
</evidence>
<keyword evidence="10 15" id="KW-0274">FAD</keyword>
<evidence type="ECO:0000256" key="4">
    <source>
        <dbReference type="ARBA" id="ARBA00022630"/>
    </source>
</evidence>
<comment type="pathway">
    <text evidence="3 15">Cofactor biosynthesis; FMN biosynthesis; FMN from riboflavin (ATP route): step 1/1.</text>
</comment>
<dbReference type="Gene3D" id="3.40.50.620">
    <property type="entry name" value="HUPs"/>
    <property type="match status" value="1"/>
</dbReference>
<keyword evidence="12" id="KW-0511">Multifunctional enzyme</keyword>
<organism evidence="17 18">
    <name type="scientific">Fodinicurvata halophila</name>
    <dbReference type="NCBI Taxonomy" id="1419723"/>
    <lineage>
        <taxon>Bacteria</taxon>
        <taxon>Pseudomonadati</taxon>
        <taxon>Pseudomonadota</taxon>
        <taxon>Alphaproteobacteria</taxon>
        <taxon>Rhodospirillales</taxon>
        <taxon>Rhodovibrionaceae</taxon>
        <taxon>Fodinicurvata</taxon>
    </lineage>
</organism>
<name>A0ABV8UHB2_9PROT</name>
<accession>A0ABV8UHB2</accession>
<evidence type="ECO:0000256" key="8">
    <source>
        <dbReference type="ARBA" id="ARBA00022741"/>
    </source>
</evidence>
<dbReference type="NCBIfam" id="TIGR00083">
    <property type="entry name" value="ribF"/>
    <property type="match status" value="1"/>
</dbReference>
<dbReference type="RefSeq" id="WP_382420329.1">
    <property type="nucleotide sequence ID" value="NZ_JBHSCW010000001.1"/>
</dbReference>
<keyword evidence="5 15" id="KW-0288">FMN</keyword>
<dbReference type="SMART" id="SM00904">
    <property type="entry name" value="Flavokinase"/>
    <property type="match status" value="1"/>
</dbReference>
<evidence type="ECO:0000256" key="11">
    <source>
        <dbReference type="ARBA" id="ARBA00022840"/>
    </source>
</evidence>
<comment type="catalytic activity">
    <reaction evidence="13 15">
        <text>riboflavin + ATP = FMN + ADP + H(+)</text>
        <dbReference type="Rhea" id="RHEA:14357"/>
        <dbReference type="ChEBI" id="CHEBI:15378"/>
        <dbReference type="ChEBI" id="CHEBI:30616"/>
        <dbReference type="ChEBI" id="CHEBI:57986"/>
        <dbReference type="ChEBI" id="CHEBI:58210"/>
        <dbReference type="ChEBI" id="CHEBI:456216"/>
        <dbReference type="EC" id="2.7.1.26"/>
    </reaction>
</comment>
<evidence type="ECO:0000256" key="6">
    <source>
        <dbReference type="ARBA" id="ARBA00022679"/>
    </source>
</evidence>
<reference evidence="18" key="1">
    <citation type="journal article" date="2019" name="Int. J. Syst. Evol. Microbiol.">
        <title>The Global Catalogue of Microorganisms (GCM) 10K type strain sequencing project: providing services to taxonomists for standard genome sequencing and annotation.</title>
        <authorList>
            <consortium name="The Broad Institute Genomics Platform"/>
            <consortium name="The Broad Institute Genome Sequencing Center for Infectious Disease"/>
            <person name="Wu L."/>
            <person name="Ma J."/>
        </authorList>
    </citation>
    <scope>NUCLEOTIDE SEQUENCE [LARGE SCALE GENOMIC DNA]</scope>
    <source>
        <strain evidence="18">CECT 8472</strain>
    </source>
</reference>
<sequence length="338" mass="37590">MMILRHYENVPEAARGAVVVIGNFDGIHRGHQALIAKGRRLAEEFGAPLAVLTFEPHPRSYFQPDQAPFLLTPFRVKAQLIAALGVDVLVVQRFNKAFASLSAEDFIASVLAKGLHARHVLVGENFRFGKGRAGDLDLLEREGRRHGFAVTGMGLAGAPAKTDPDKPQEVFSSSLVREYLREGSPTRAALLLGRYWEIEGRVQTGARRGRTLGFPTANIALKKDMLRPAYGVYAVRATLEGQGAPHWRAGVANLGLSPMFNYQEPLLEVYLFDFEGDLYGRNMRVALIDYLRGEMTFDSLDDLKDQMAEDSRRARATLAWEDWDAQWPAGPFLTPPQQ</sequence>
<dbReference type="InterPro" id="IPR015864">
    <property type="entry name" value="FAD_synthase"/>
</dbReference>
<dbReference type="Gene3D" id="2.40.30.30">
    <property type="entry name" value="Riboflavin kinase-like"/>
    <property type="match status" value="1"/>
</dbReference>
<dbReference type="GO" id="GO:0003919">
    <property type="term" value="F:FMN adenylyltransferase activity"/>
    <property type="evidence" value="ECO:0007669"/>
    <property type="project" value="UniProtKB-EC"/>
</dbReference>
<comment type="pathway">
    <text evidence="2 15">Cofactor biosynthesis; FAD biosynthesis; FAD from FMN: step 1/1.</text>
</comment>
<dbReference type="PANTHER" id="PTHR22749:SF6">
    <property type="entry name" value="RIBOFLAVIN KINASE"/>
    <property type="match status" value="1"/>
</dbReference>
<dbReference type="CDD" id="cd02064">
    <property type="entry name" value="FAD_synthetase_N"/>
    <property type="match status" value="1"/>
</dbReference>
<dbReference type="Pfam" id="PF01687">
    <property type="entry name" value="Flavokinase"/>
    <property type="match status" value="1"/>
</dbReference>
<proteinExistence type="inferred from homology"/>
<dbReference type="NCBIfam" id="NF004160">
    <property type="entry name" value="PRK05627.1-3"/>
    <property type="match status" value="1"/>
</dbReference>
<keyword evidence="18" id="KW-1185">Reference proteome</keyword>
<evidence type="ECO:0000256" key="3">
    <source>
        <dbReference type="ARBA" id="ARBA00005201"/>
    </source>
</evidence>
<evidence type="ECO:0000256" key="2">
    <source>
        <dbReference type="ARBA" id="ARBA00004726"/>
    </source>
</evidence>
<evidence type="ECO:0000256" key="14">
    <source>
        <dbReference type="ARBA" id="ARBA00049494"/>
    </source>
</evidence>
<dbReference type="GO" id="GO:0008531">
    <property type="term" value="F:riboflavin kinase activity"/>
    <property type="evidence" value="ECO:0007669"/>
    <property type="project" value="UniProtKB-EC"/>
</dbReference>
<dbReference type="EC" id="2.7.7.2" evidence="15"/>
<evidence type="ECO:0000256" key="13">
    <source>
        <dbReference type="ARBA" id="ARBA00047880"/>
    </source>
</evidence>
<evidence type="ECO:0000256" key="7">
    <source>
        <dbReference type="ARBA" id="ARBA00022695"/>
    </source>
</evidence>
<evidence type="ECO:0000256" key="9">
    <source>
        <dbReference type="ARBA" id="ARBA00022777"/>
    </source>
</evidence>
<evidence type="ECO:0000256" key="1">
    <source>
        <dbReference type="ARBA" id="ARBA00002121"/>
    </source>
</evidence>
<dbReference type="NCBIfam" id="TIGR00125">
    <property type="entry name" value="cyt_tran_rel"/>
    <property type="match status" value="1"/>
</dbReference>
<keyword evidence="7 15" id="KW-0548">Nucleotidyltransferase</keyword>
<evidence type="ECO:0000256" key="5">
    <source>
        <dbReference type="ARBA" id="ARBA00022643"/>
    </source>
</evidence>
<dbReference type="PIRSF" id="PIRSF004491">
    <property type="entry name" value="FAD_Synth"/>
    <property type="match status" value="1"/>
</dbReference>
<keyword evidence="4 15" id="KW-0285">Flavoprotein</keyword>
<dbReference type="InterPro" id="IPR023465">
    <property type="entry name" value="Riboflavin_kinase_dom_sf"/>
</dbReference>
<comment type="similarity">
    <text evidence="15">Belongs to the ribF family.</text>
</comment>
<dbReference type="EC" id="2.7.1.26" evidence="15"/>
<dbReference type="Proteomes" id="UP001595799">
    <property type="component" value="Unassembled WGS sequence"/>
</dbReference>
<keyword evidence="11 15" id="KW-0067">ATP-binding</keyword>
<evidence type="ECO:0000259" key="16">
    <source>
        <dbReference type="SMART" id="SM00904"/>
    </source>
</evidence>
<comment type="catalytic activity">
    <reaction evidence="14 15">
        <text>FMN + ATP + H(+) = FAD + diphosphate</text>
        <dbReference type="Rhea" id="RHEA:17237"/>
        <dbReference type="ChEBI" id="CHEBI:15378"/>
        <dbReference type="ChEBI" id="CHEBI:30616"/>
        <dbReference type="ChEBI" id="CHEBI:33019"/>
        <dbReference type="ChEBI" id="CHEBI:57692"/>
        <dbReference type="ChEBI" id="CHEBI:58210"/>
        <dbReference type="EC" id="2.7.7.2"/>
    </reaction>
</comment>
<dbReference type="SUPFAM" id="SSF82114">
    <property type="entry name" value="Riboflavin kinase-like"/>
    <property type="match status" value="1"/>
</dbReference>
<dbReference type="PANTHER" id="PTHR22749">
    <property type="entry name" value="RIBOFLAVIN KINASE/FMN ADENYLYLTRANSFERASE"/>
    <property type="match status" value="1"/>
</dbReference>
<dbReference type="NCBIfam" id="NF004159">
    <property type="entry name" value="PRK05627.1-2"/>
    <property type="match status" value="1"/>
</dbReference>
<comment type="function">
    <text evidence="1">Catalyzes the phosphorylation of riboflavin to FMN followed by the adenylation of FMN to FAD.</text>
</comment>
<dbReference type="EMBL" id="JBHSCW010000001">
    <property type="protein sequence ID" value="MFC4350157.1"/>
    <property type="molecule type" value="Genomic_DNA"/>
</dbReference>
<keyword evidence="9 15" id="KW-0418">Kinase</keyword>
<evidence type="ECO:0000256" key="12">
    <source>
        <dbReference type="ARBA" id="ARBA00023268"/>
    </source>
</evidence>
<dbReference type="InterPro" id="IPR004821">
    <property type="entry name" value="Cyt_trans-like"/>
</dbReference>
<dbReference type="InterPro" id="IPR014729">
    <property type="entry name" value="Rossmann-like_a/b/a_fold"/>
</dbReference>
<feature type="domain" description="Riboflavin kinase" evidence="16">
    <location>
        <begin position="191"/>
        <end position="319"/>
    </location>
</feature>
<dbReference type="SUPFAM" id="SSF52374">
    <property type="entry name" value="Nucleotidylyl transferase"/>
    <property type="match status" value="1"/>
</dbReference>
<evidence type="ECO:0000313" key="17">
    <source>
        <dbReference type="EMBL" id="MFC4350157.1"/>
    </source>
</evidence>
<comment type="caution">
    <text evidence="17">The sequence shown here is derived from an EMBL/GenBank/DDBJ whole genome shotgun (WGS) entry which is preliminary data.</text>
</comment>
<dbReference type="InterPro" id="IPR002606">
    <property type="entry name" value="Riboflavin_kinase_bac"/>
</dbReference>
<evidence type="ECO:0000256" key="15">
    <source>
        <dbReference type="PIRNR" id="PIRNR004491"/>
    </source>
</evidence>